<protein>
    <recommendedName>
        <fullName evidence="1">RNase H type-1 domain-containing protein</fullName>
    </recommendedName>
</protein>
<gene>
    <name evidence="2" type="ORF">IFM89_001379</name>
</gene>
<evidence type="ECO:0000313" key="2">
    <source>
        <dbReference type="EMBL" id="KAF9599637.1"/>
    </source>
</evidence>
<evidence type="ECO:0000313" key="3">
    <source>
        <dbReference type="Proteomes" id="UP000631114"/>
    </source>
</evidence>
<dbReference type="PROSITE" id="PS50879">
    <property type="entry name" value="RNASE_H_1"/>
    <property type="match status" value="1"/>
</dbReference>
<organism evidence="2 3">
    <name type="scientific">Coptis chinensis</name>
    <dbReference type="NCBI Taxonomy" id="261450"/>
    <lineage>
        <taxon>Eukaryota</taxon>
        <taxon>Viridiplantae</taxon>
        <taxon>Streptophyta</taxon>
        <taxon>Embryophyta</taxon>
        <taxon>Tracheophyta</taxon>
        <taxon>Spermatophyta</taxon>
        <taxon>Magnoliopsida</taxon>
        <taxon>Ranunculales</taxon>
        <taxon>Ranunculaceae</taxon>
        <taxon>Coptidoideae</taxon>
        <taxon>Coptis</taxon>
    </lineage>
</organism>
<comment type="caution">
    <text evidence="2">The sequence shown here is derived from an EMBL/GenBank/DDBJ whole genome shotgun (WGS) entry which is preliminary data.</text>
</comment>
<feature type="domain" description="RNase H type-1" evidence="1">
    <location>
        <begin position="35"/>
        <end position="109"/>
    </location>
</feature>
<accession>A0A835HJU6</accession>
<keyword evidence="3" id="KW-1185">Reference proteome</keyword>
<dbReference type="SUPFAM" id="SSF53098">
    <property type="entry name" value="Ribonuclease H-like"/>
    <property type="match status" value="1"/>
</dbReference>
<dbReference type="Gene3D" id="3.30.420.10">
    <property type="entry name" value="Ribonuclease H-like superfamily/Ribonuclease H"/>
    <property type="match status" value="1"/>
</dbReference>
<proteinExistence type="predicted"/>
<dbReference type="InterPro" id="IPR012337">
    <property type="entry name" value="RNaseH-like_sf"/>
</dbReference>
<reference evidence="2 3" key="1">
    <citation type="submission" date="2020-10" db="EMBL/GenBank/DDBJ databases">
        <title>The Coptis chinensis genome and diversification of protoberbering-type alkaloids.</title>
        <authorList>
            <person name="Wang B."/>
            <person name="Shu S."/>
            <person name="Song C."/>
            <person name="Liu Y."/>
        </authorList>
    </citation>
    <scope>NUCLEOTIDE SEQUENCE [LARGE SCALE GENOMIC DNA]</scope>
    <source>
        <strain evidence="2">HL-2020</strain>
        <tissue evidence="2">Leaf</tissue>
    </source>
</reference>
<dbReference type="GO" id="GO:0003676">
    <property type="term" value="F:nucleic acid binding"/>
    <property type="evidence" value="ECO:0007669"/>
    <property type="project" value="InterPro"/>
</dbReference>
<sequence length="109" mass="11957">MYNTAAKLAILHSLDIECKPKPFSVIQQVNWYPPEQGVIKINCDRCSLGNPGRGGAILTFIDYQSNLLGILAQGLGVVTNYEAESIALVLAAERAISHGWRVIWIETDS</sequence>
<dbReference type="EMBL" id="JADFTS010000006">
    <property type="protein sequence ID" value="KAF9599637.1"/>
    <property type="molecule type" value="Genomic_DNA"/>
</dbReference>
<dbReference type="AlphaFoldDB" id="A0A835HJU6"/>
<dbReference type="OrthoDB" id="1302069at2759"/>
<name>A0A835HJU6_9MAGN</name>
<dbReference type="InterPro" id="IPR053151">
    <property type="entry name" value="RNase_H-like"/>
</dbReference>
<dbReference type="GO" id="GO:0004523">
    <property type="term" value="F:RNA-DNA hybrid ribonuclease activity"/>
    <property type="evidence" value="ECO:0007669"/>
    <property type="project" value="InterPro"/>
</dbReference>
<dbReference type="InterPro" id="IPR044730">
    <property type="entry name" value="RNase_H-like_dom_plant"/>
</dbReference>
<dbReference type="PANTHER" id="PTHR47723">
    <property type="entry name" value="OS05G0353850 PROTEIN"/>
    <property type="match status" value="1"/>
</dbReference>
<dbReference type="PANTHER" id="PTHR47723:SF23">
    <property type="entry name" value="REVERSE TRANSCRIPTASE-LIKE PROTEIN"/>
    <property type="match status" value="1"/>
</dbReference>
<dbReference type="InterPro" id="IPR036397">
    <property type="entry name" value="RNaseH_sf"/>
</dbReference>
<dbReference type="Proteomes" id="UP000631114">
    <property type="component" value="Unassembled WGS sequence"/>
</dbReference>
<evidence type="ECO:0000259" key="1">
    <source>
        <dbReference type="PROSITE" id="PS50879"/>
    </source>
</evidence>
<dbReference type="InterPro" id="IPR002156">
    <property type="entry name" value="RNaseH_domain"/>
</dbReference>
<dbReference type="CDD" id="cd06222">
    <property type="entry name" value="RNase_H_like"/>
    <property type="match status" value="1"/>
</dbReference>